<dbReference type="SMART" id="SM00421">
    <property type="entry name" value="HTH_LUXR"/>
    <property type="match status" value="1"/>
</dbReference>
<dbReference type="PRINTS" id="PR00038">
    <property type="entry name" value="HTHLUXR"/>
</dbReference>
<dbReference type="GO" id="GO:0006355">
    <property type="term" value="P:regulation of DNA-templated transcription"/>
    <property type="evidence" value="ECO:0007669"/>
    <property type="project" value="InterPro"/>
</dbReference>
<dbReference type="SUPFAM" id="SSF52172">
    <property type="entry name" value="CheY-like"/>
    <property type="match status" value="1"/>
</dbReference>
<feature type="domain" description="HTH luxR-type" evidence="3">
    <location>
        <begin position="239"/>
        <end position="304"/>
    </location>
</feature>
<dbReference type="GO" id="GO:0003677">
    <property type="term" value="F:DNA binding"/>
    <property type="evidence" value="ECO:0007669"/>
    <property type="project" value="UniProtKB-KW"/>
</dbReference>
<gene>
    <name evidence="5" type="ORF">TALK_03340</name>
</gene>
<dbReference type="Gene3D" id="3.40.50.2300">
    <property type="match status" value="1"/>
</dbReference>
<accession>A0A1Y2LEU2</accession>
<keyword evidence="6" id="KW-1185">Reference proteome</keyword>
<evidence type="ECO:0000313" key="5">
    <source>
        <dbReference type="EMBL" id="OSQ49415.1"/>
    </source>
</evidence>
<evidence type="ECO:0008006" key="7">
    <source>
        <dbReference type="Google" id="ProtNLM"/>
    </source>
</evidence>
<dbReference type="PROSITE" id="PS50110">
    <property type="entry name" value="RESPONSE_REGULATORY"/>
    <property type="match status" value="1"/>
</dbReference>
<dbReference type="Pfam" id="PF00196">
    <property type="entry name" value="GerE"/>
    <property type="match status" value="1"/>
</dbReference>
<proteinExistence type="predicted"/>
<dbReference type="STRING" id="1293890.TALK_03340"/>
<evidence type="ECO:0000256" key="2">
    <source>
        <dbReference type="PROSITE-ProRule" id="PRU00169"/>
    </source>
</evidence>
<protein>
    <recommendedName>
        <fullName evidence="7">LuxR family transcriptional regulator</fullName>
    </recommendedName>
</protein>
<reference evidence="5 6" key="1">
    <citation type="submission" date="2014-03" db="EMBL/GenBank/DDBJ databases">
        <title>The draft genome sequence of Thalassospira alkalitolerans JCM 18968.</title>
        <authorList>
            <person name="Lai Q."/>
            <person name="Shao Z."/>
        </authorList>
    </citation>
    <scope>NUCLEOTIDE SEQUENCE [LARGE SCALE GENOMIC DNA]</scope>
    <source>
        <strain evidence="5 6">JCM 18968</strain>
    </source>
</reference>
<keyword evidence="1" id="KW-0238">DNA-binding</keyword>
<evidence type="ECO:0000259" key="3">
    <source>
        <dbReference type="PROSITE" id="PS50043"/>
    </source>
</evidence>
<dbReference type="InterPro" id="IPR000792">
    <property type="entry name" value="Tscrpt_reg_LuxR_C"/>
</dbReference>
<sequence>MSESHVQTDILVVDDSPDTLTMLTDALRFEGMSVKVATSGRQAFGLVETEIPDIVLMDAMMPGLDGFETCRVLKSEKGCEDVPVIFMTGFRESEHVVRALASGGVDFVAKPVILDQLFARIRVHLANARRARSARKALDSTGRRIVACDSSGAILWATPQAGELMRYAGLRCDEAARLPWEIVDHLLQDAVDINSDASRGSFRFSRNGADIEFRLLDEGEGAEKLIRLIDGQKGSDEEQLASAFNLTFREAEVLLWVTHGKSNKEIAEILDMSPRTVNKHLEQVFIKLAVENRTAAATMSVRILWRD</sequence>
<dbReference type="InterPro" id="IPR011006">
    <property type="entry name" value="CheY-like_superfamily"/>
</dbReference>
<dbReference type="CDD" id="cd06170">
    <property type="entry name" value="LuxR_C_like"/>
    <property type="match status" value="1"/>
</dbReference>
<feature type="modified residue" description="4-aspartylphosphate" evidence="2">
    <location>
        <position position="58"/>
    </location>
</feature>
<feature type="domain" description="Response regulatory" evidence="4">
    <location>
        <begin position="9"/>
        <end position="125"/>
    </location>
</feature>
<dbReference type="Pfam" id="PF00072">
    <property type="entry name" value="Response_reg"/>
    <property type="match status" value="1"/>
</dbReference>
<keyword evidence="2" id="KW-0597">Phosphoprotein</keyword>
<dbReference type="InterPro" id="IPR039420">
    <property type="entry name" value="WalR-like"/>
</dbReference>
<dbReference type="InterPro" id="IPR016032">
    <property type="entry name" value="Sig_transdc_resp-reg_C-effctor"/>
</dbReference>
<dbReference type="InterPro" id="IPR001789">
    <property type="entry name" value="Sig_transdc_resp-reg_receiver"/>
</dbReference>
<dbReference type="OrthoDB" id="5292887at2"/>
<dbReference type="EMBL" id="JFKB01000002">
    <property type="protein sequence ID" value="OSQ49415.1"/>
    <property type="molecule type" value="Genomic_DNA"/>
</dbReference>
<organism evidence="5 6">
    <name type="scientific">Thalassospira alkalitolerans</name>
    <dbReference type="NCBI Taxonomy" id="1293890"/>
    <lineage>
        <taxon>Bacteria</taxon>
        <taxon>Pseudomonadati</taxon>
        <taxon>Pseudomonadota</taxon>
        <taxon>Alphaproteobacteria</taxon>
        <taxon>Rhodospirillales</taxon>
        <taxon>Thalassospiraceae</taxon>
        <taxon>Thalassospira</taxon>
    </lineage>
</organism>
<dbReference type="RefSeq" id="WP_085615877.1">
    <property type="nucleotide sequence ID" value="NZ_JFKB01000002.1"/>
</dbReference>
<dbReference type="SUPFAM" id="SSF46894">
    <property type="entry name" value="C-terminal effector domain of the bipartite response regulators"/>
    <property type="match status" value="1"/>
</dbReference>
<evidence type="ECO:0000313" key="6">
    <source>
        <dbReference type="Proteomes" id="UP000193396"/>
    </source>
</evidence>
<dbReference type="Proteomes" id="UP000193396">
    <property type="component" value="Unassembled WGS sequence"/>
</dbReference>
<dbReference type="Gene3D" id="1.10.10.10">
    <property type="entry name" value="Winged helix-like DNA-binding domain superfamily/Winged helix DNA-binding domain"/>
    <property type="match status" value="1"/>
</dbReference>
<dbReference type="PROSITE" id="PS50043">
    <property type="entry name" value="HTH_LUXR_2"/>
    <property type="match status" value="1"/>
</dbReference>
<dbReference type="GO" id="GO:0000160">
    <property type="term" value="P:phosphorelay signal transduction system"/>
    <property type="evidence" value="ECO:0007669"/>
    <property type="project" value="InterPro"/>
</dbReference>
<dbReference type="SMART" id="SM00448">
    <property type="entry name" value="REC"/>
    <property type="match status" value="1"/>
</dbReference>
<name>A0A1Y2LEU2_9PROT</name>
<dbReference type="PANTHER" id="PTHR43214:SF44">
    <property type="entry name" value="TWO-COMPONENT RESPONSE REGULATOR"/>
    <property type="match status" value="1"/>
</dbReference>
<comment type="caution">
    <text evidence="5">The sequence shown here is derived from an EMBL/GenBank/DDBJ whole genome shotgun (WGS) entry which is preliminary data.</text>
</comment>
<evidence type="ECO:0000259" key="4">
    <source>
        <dbReference type="PROSITE" id="PS50110"/>
    </source>
</evidence>
<dbReference type="InterPro" id="IPR036388">
    <property type="entry name" value="WH-like_DNA-bd_sf"/>
</dbReference>
<dbReference type="AlphaFoldDB" id="A0A1Y2LEU2"/>
<dbReference type="PANTHER" id="PTHR43214">
    <property type="entry name" value="TWO-COMPONENT RESPONSE REGULATOR"/>
    <property type="match status" value="1"/>
</dbReference>
<evidence type="ECO:0000256" key="1">
    <source>
        <dbReference type="ARBA" id="ARBA00023125"/>
    </source>
</evidence>